<keyword evidence="2" id="KW-1185">Reference proteome</keyword>
<protein>
    <submittedName>
        <fullName evidence="1">Uncharacterized protein</fullName>
    </submittedName>
</protein>
<dbReference type="InParanoid" id="A0A3Q1FPB0"/>
<dbReference type="Proteomes" id="UP000257200">
    <property type="component" value="Unplaced"/>
</dbReference>
<evidence type="ECO:0000313" key="2">
    <source>
        <dbReference type="Proteomes" id="UP000257200"/>
    </source>
</evidence>
<dbReference type="Ensembl" id="ENSAPOT00000028792.1">
    <property type="protein sequence ID" value="ENSAPOP00000019028.1"/>
    <property type="gene ID" value="ENSAPOG00000022401.1"/>
</dbReference>
<organism evidence="1 2">
    <name type="scientific">Acanthochromis polyacanthus</name>
    <name type="common">spiny chromis</name>
    <dbReference type="NCBI Taxonomy" id="80966"/>
    <lineage>
        <taxon>Eukaryota</taxon>
        <taxon>Metazoa</taxon>
        <taxon>Chordata</taxon>
        <taxon>Craniata</taxon>
        <taxon>Vertebrata</taxon>
        <taxon>Euteleostomi</taxon>
        <taxon>Actinopterygii</taxon>
        <taxon>Neopterygii</taxon>
        <taxon>Teleostei</taxon>
        <taxon>Neoteleostei</taxon>
        <taxon>Acanthomorphata</taxon>
        <taxon>Ovalentaria</taxon>
        <taxon>Pomacentridae</taxon>
        <taxon>Acanthochromis</taxon>
    </lineage>
</organism>
<accession>A0A3Q1FPB0</accession>
<reference evidence="1" key="2">
    <citation type="submission" date="2025-09" db="UniProtKB">
        <authorList>
            <consortium name="Ensembl"/>
        </authorList>
    </citation>
    <scope>IDENTIFICATION</scope>
</reference>
<evidence type="ECO:0000313" key="1">
    <source>
        <dbReference type="Ensembl" id="ENSAPOP00000019028.1"/>
    </source>
</evidence>
<sequence length="102" mass="11926">MQSLIFTLHICPFKLTDTIMSKRSPKFKHTLYKTITYLNRQFRKKFVTVLTCFDSLCCLLRSIIRHLLTCPFYHVVGLTDLSESLHTIRFFLQPEKSPPAGC</sequence>
<dbReference type="AlphaFoldDB" id="A0A3Q1FPB0"/>
<name>A0A3Q1FPB0_9TELE</name>
<proteinExistence type="predicted"/>
<reference evidence="1" key="1">
    <citation type="submission" date="2025-08" db="UniProtKB">
        <authorList>
            <consortium name="Ensembl"/>
        </authorList>
    </citation>
    <scope>IDENTIFICATION</scope>
</reference>